<dbReference type="PANTHER" id="PTHR45847">
    <property type="entry name" value="FATTY ACID AMIDE HYDROLASE"/>
    <property type="match status" value="1"/>
</dbReference>
<feature type="domain" description="Amidase" evidence="6">
    <location>
        <begin position="60"/>
        <end position="543"/>
    </location>
</feature>
<evidence type="ECO:0000256" key="1">
    <source>
        <dbReference type="ARBA" id="ARBA00001311"/>
    </source>
</evidence>
<evidence type="ECO:0000256" key="3">
    <source>
        <dbReference type="ARBA" id="ARBA00012922"/>
    </source>
</evidence>
<dbReference type="GO" id="GO:0009062">
    <property type="term" value="P:fatty acid catabolic process"/>
    <property type="evidence" value="ECO:0007669"/>
    <property type="project" value="TreeGrafter"/>
</dbReference>
<dbReference type="Gene3D" id="3.90.1300.10">
    <property type="entry name" value="Amidase signature (AS) domain"/>
    <property type="match status" value="1"/>
</dbReference>
<dbReference type="AlphaFoldDB" id="A0A5C3KYA3"/>
<dbReference type="OrthoDB" id="6428749at2759"/>
<accession>A0A5C3KYA3</accession>
<gene>
    <name evidence="7" type="ORF">FA15DRAFT_639155</name>
</gene>
<dbReference type="Pfam" id="PF01425">
    <property type="entry name" value="Amidase"/>
    <property type="match status" value="1"/>
</dbReference>
<dbReference type="STRING" id="230819.A0A5C3KYA3"/>
<comment type="catalytic activity">
    <reaction evidence="1">
        <text>a monocarboxylic acid amide + H2O = a monocarboxylate + NH4(+)</text>
        <dbReference type="Rhea" id="RHEA:12020"/>
        <dbReference type="ChEBI" id="CHEBI:15377"/>
        <dbReference type="ChEBI" id="CHEBI:28938"/>
        <dbReference type="ChEBI" id="CHEBI:35757"/>
        <dbReference type="ChEBI" id="CHEBI:83628"/>
        <dbReference type="EC" id="3.5.1.4"/>
    </reaction>
</comment>
<keyword evidence="4" id="KW-0378">Hydrolase</keyword>
<feature type="active site" description="Charge relay system" evidence="5">
    <location>
        <position position="190"/>
    </location>
</feature>
<dbReference type="GO" id="GO:0004040">
    <property type="term" value="F:amidase activity"/>
    <property type="evidence" value="ECO:0007669"/>
    <property type="project" value="UniProtKB-EC"/>
</dbReference>
<organism evidence="7 8">
    <name type="scientific">Coprinopsis marcescibilis</name>
    <name type="common">Agaric fungus</name>
    <name type="synonym">Psathyrella marcescibilis</name>
    <dbReference type="NCBI Taxonomy" id="230819"/>
    <lineage>
        <taxon>Eukaryota</taxon>
        <taxon>Fungi</taxon>
        <taxon>Dikarya</taxon>
        <taxon>Basidiomycota</taxon>
        <taxon>Agaricomycotina</taxon>
        <taxon>Agaricomycetes</taxon>
        <taxon>Agaricomycetidae</taxon>
        <taxon>Agaricales</taxon>
        <taxon>Agaricineae</taxon>
        <taxon>Psathyrellaceae</taxon>
        <taxon>Coprinopsis</taxon>
    </lineage>
</organism>
<evidence type="ECO:0000313" key="8">
    <source>
        <dbReference type="Proteomes" id="UP000307440"/>
    </source>
</evidence>
<evidence type="ECO:0000256" key="2">
    <source>
        <dbReference type="ARBA" id="ARBA00009199"/>
    </source>
</evidence>
<comment type="similarity">
    <text evidence="2">Belongs to the amidase family.</text>
</comment>
<dbReference type="SUPFAM" id="SSF75304">
    <property type="entry name" value="Amidase signature (AS) enzymes"/>
    <property type="match status" value="1"/>
</dbReference>
<proteinExistence type="inferred from homology"/>
<reference evidence="7 8" key="1">
    <citation type="journal article" date="2019" name="Nat. Ecol. Evol.">
        <title>Megaphylogeny resolves global patterns of mushroom evolution.</title>
        <authorList>
            <person name="Varga T."/>
            <person name="Krizsan K."/>
            <person name="Foldi C."/>
            <person name="Dima B."/>
            <person name="Sanchez-Garcia M."/>
            <person name="Sanchez-Ramirez S."/>
            <person name="Szollosi G.J."/>
            <person name="Szarkandi J.G."/>
            <person name="Papp V."/>
            <person name="Albert L."/>
            <person name="Andreopoulos W."/>
            <person name="Angelini C."/>
            <person name="Antonin V."/>
            <person name="Barry K.W."/>
            <person name="Bougher N.L."/>
            <person name="Buchanan P."/>
            <person name="Buyck B."/>
            <person name="Bense V."/>
            <person name="Catcheside P."/>
            <person name="Chovatia M."/>
            <person name="Cooper J."/>
            <person name="Damon W."/>
            <person name="Desjardin D."/>
            <person name="Finy P."/>
            <person name="Geml J."/>
            <person name="Haridas S."/>
            <person name="Hughes K."/>
            <person name="Justo A."/>
            <person name="Karasinski D."/>
            <person name="Kautmanova I."/>
            <person name="Kiss B."/>
            <person name="Kocsube S."/>
            <person name="Kotiranta H."/>
            <person name="LaButti K.M."/>
            <person name="Lechner B.E."/>
            <person name="Liimatainen K."/>
            <person name="Lipzen A."/>
            <person name="Lukacs Z."/>
            <person name="Mihaltcheva S."/>
            <person name="Morgado L.N."/>
            <person name="Niskanen T."/>
            <person name="Noordeloos M.E."/>
            <person name="Ohm R.A."/>
            <person name="Ortiz-Santana B."/>
            <person name="Ovrebo C."/>
            <person name="Racz N."/>
            <person name="Riley R."/>
            <person name="Savchenko A."/>
            <person name="Shiryaev A."/>
            <person name="Soop K."/>
            <person name="Spirin V."/>
            <person name="Szebenyi C."/>
            <person name="Tomsovsky M."/>
            <person name="Tulloss R.E."/>
            <person name="Uehling J."/>
            <person name="Grigoriev I.V."/>
            <person name="Vagvolgyi C."/>
            <person name="Papp T."/>
            <person name="Martin F.M."/>
            <person name="Miettinen O."/>
            <person name="Hibbett D.S."/>
            <person name="Nagy L.G."/>
        </authorList>
    </citation>
    <scope>NUCLEOTIDE SEQUENCE [LARGE SCALE GENOMIC DNA]</scope>
    <source>
        <strain evidence="7 8">CBS 121175</strain>
    </source>
</reference>
<dbReference type="EMBL" id="ML210184">
    <property type="protein sequence ID" value="TFK25631.1"/>
    <property type="molecule type" value="Genomic_DNA"/>
</dbReference>
<dbReference type="InterPro" id="IPR023631">
    <property type="entry name" value="Amidase_dom"/>
</dbReference>
<feature type="active site" description="Charge relay system" evidence="5">
    <location>
        <position position="115"/>
    </location>
</feature>
<dbReference type="InterPro" id="IPR052096">
    <property type="entry name" value="Endocannabinoid_amidase"/>
</dbReference>
<name>A0A5C3KYA3_COPMA</name>
<keyword evidence="8" id="KW-1185">Reference proteome</keyword>
<dbReference type="PANTHER" id="PTHR45847:SF6">
    <property type="entry name" value="FATTY ACID AMIDE HYDROLASE"/>
    <property type="match status" value="1"/>
</dbReference>
<dbReference type="GO" id="GO:0017064">
    <property type="term" value="F:fatty acid amide hydrolase activity"/>
    <property type="evidence" value="ECO:0007669"/>
    <property type="project" value="TreeGrafter"/>
</dbReference>
<feature type="active site" description="Acyl-ester intermediate" evidence="5">
    <location>
        <position position="214"/>
    </location>
</feature>
<dbReference type="InterPro" id="IPR036928">
    <property type="entry name" value="AS_sf"/>
</dbReference>
<evidence type="ECO:0000256" key="4">
    <source>
        <dbReference type="ARBA" id="ARBA00022801"/>
    </source>
</evidence>
<protein>
    <recommendedName>
        <fullName evidence="3">amidase</fullName>
        <ecNumber evidence="3">3.5.1.4</ecNumber>
    </recommendedName>
</protein>
<evidence type="ECO:0000259" key="6">
    <source>
        <dbReference type="Pfam" id="PF01425"/>
    </source>
</evidence>
<evidence type="ECO:0000313" key="7">
    <source>
        <dbReference type="EMBL" id="TFK25631.1"/>
    </source>
</evidence>
<sequence length="579" mass="62914">MWPFTSNESASIIAQKRQQREKLLQEVANASPEEHTSILRARASEIVDKIQAREWSASMVLEAYIIRTTYAHRQTNCLTEVMFESARETARGLDAEFATTGRLKGPLHGVPVSIKEHFNVAGFDTTDGYTAWANQPEKNNADVVDAILAAGGVPFVKTNVPQGVLAFESNNPLWGRTTNPYNPAYSSGGSSGGDSVLLAMDGCPISIGTDAGGSSRIPASYCGIYSLKPGSGRISNVGIKDEMPGCDAIEAISCPMGRSVDDIDVMCRALFGIPGKDNKVAPLAYRDTALPSKLRIGYYLTDNCIKPSPACQRAVLETVKALRDQGHECIEIDLPDISAALSVYIGAVSSDGFETMLKPIGHDPRDDTSRLALLGASLPSFIRNIAVWGVKKFARDNFYANTFHADRKKSVIEYWRIISLKAELQRIFQEQVWDKYGIDTLIGPVQAVPQLPNGGCVKFSALAISTVIYNVADLPAGCIPVTRVDPSVDQITEDWVKSGGHGSSLLEHGIYHASDKIYDPERSKGMPIDVQIIGKKWEEEKLLAVMKLADEALGPRGFGPGSWELHKAEVSEKPADSKV</sequence>
<dbReference type="FunFam" id="3.90.1300.10:FF:000003">
    <property type="entry name" value="Amidase signature enzyme"/>
    <property type="match status" value="1"/>
</dbReference>
<dbReference type="Proteomes" id="UP000307440">
    <property type="component" value="Unassembled WGS sequence"/>
</dbReference>
<evidence type="ECO:0000256" key="5">
    <source>
        <dbReference type="PIRSR" id="PIRSR001221-1"/>
    </source>
</evidence>
<dbReference type="EC" id="3.5.1.4" evidence="3"/>
<dbReference type="PIRSF" id="PIRSF001221">
    <property type="entry name" value="Amidase_fungi"/>
    <property type="match status" value="1"/>
</dbReference>